<dbReference type="Proteomes" id="UP000789508">
    <property type="component" value="Unassembled WGS sequence"/>
</dbReference>
<reference evidence="3" key="1">
    <citation type="submission" date="2021-06" db="EMBL/GenBank/DDBJ databases">
        <authorList>
            <person name="Kallberg Y."/>
            <person name="Tangrot J."/>
            <person name="Rosling A."/>
        </authorList>
    </citation>
    <scope>NUCLEOTIDE SEQUENCE</scope>
    <source>
        <strain evidence="3">FL130A</strain>
    </source>
</reference>
<organism evidence="3 4">
    <name type="scientific">Ambispora leptoticha</name>
    <dbReference type="NCBI Taxonomy" id="144679"/>
    <lineage>
        <taxon>Eukaryota</taxon>
        <taxon>Fungi</taxon>
        <taxon>Fungi incertae sedis</taxon>
        <taxon>Mucoromycota</taxon>
        <taxon>Glomeromycotina</taxon>
        <taxon>Glomeromycetes</taxon>
        <taxon>Archaeosporales</taxon>
        <taxon>Ambisporaceae</taxon>
        <taxon>Ambispora</taxon>
    </lineage>
</organism>
<evidence type="ECO:0000313" key="4">
    <source>
        <dbReference type="Proteomes" id="UP000789508"/>
    </source>
</evidence>
<gene>
    <name evidence="3" type="ORF">ALEPTO_LOCUS12430</name>
</gene>
<evidence type="ECO:0000259" key="2">
    <source>
        <dbReference type="Pfam" id="PF10180"/>
    </source>
</evidence>
<evidence type="ECO:0000256" key="1">
    <source>
        <dbReference type="SAM" id="MobiDB-lite"/>
    </source>
</evidence>
<proteinExistence type="predicted"/>
<dbReference type="EMBL" id="CAJVPS010028174">
    <property type="protein sequence ID" value="CAG8725762.1"/>
    <property type="molecule type" value="Genomic_DNA"/>
</dbReference>
<dbReference type="AlphaFoldDB" id="A0A9N9I9J2"/>
<feature type="compositionally biased region" description="Polar residues" evidence="1">
    <location>
        <begin position="1"/>
        <end position="10"/>
    </location>
</feature>
<dbReference type="OrthoDB" id="10261563at2759"/>
<accession>A0A9N9I9J2</accession>
<feature type="non-terminal residue" evidence="3">
    <location>
        <position position="1"/>
    </location>
</feature>
<feature type="region of interest" description="Disordered" evidence="1">
    <location>
        <begin position="1"/>
        <end position="74"/>
    </location>
</feature>
<feature type="compositionally biased region" description="Low complexity" evidence="1">
    <location>
        <begin position="59"/>
        <end position="74"/>
    </location>
</feature>
<sequence length="240" mass="27465">MSEGKITTNIPKKAKRQRITAEAETNTSAPTATFGKTNTHVPKWKKFLSLKDHNKDNNKYNSNNVSSLSRSNNDNNFTEIADIESNEISEIDSPLVHENKNQPSLEKGNSLKKNKKKTEFKTVSDNEKLAEKEEHKDGADTQKSDTLSAELMTSGLKIPENASDSSKAALRYLATWYLHRQSVWKFQKVRQVWLLQHAYDIDNVPNEFFRIFLEYISDLTGKARGKTIKEAQEILEQFEK</sequence>
<protein>
    <submittedName>
        <fullName evidence="3">5539_t:CDS:1</fullName>
    </submittedName>
</protein>
<dbReference type="PANTHER" id="PTHR22306">
    <property type="entry name" value="CHROMOSOME 7 OPEN READING FRAME 50"/>
    <property type="match status" value="1"/>
</dbReference>
<name>A0A9N9I9J2_9GLOM</name>
<dbReference type="InterPro" id="IPR019327">
    <property type="entry name" value="WKF"/>
</dbReference>
<feature type="compositionally biased region" description="Basic and acidic residues" evidence="1">
    <location>
        <begin position="117"/>
        <end position="143"/>
    </location>
</feature>
<dbReference type="Pfam" id="PF10180">
    <property type="entry name" value="WKF"/>
    <property type="match status" value="1"/>
</dbReference>
<keyword evidence="4" id="KW-1185">Reference proteome</keyword>
<feature type="region of interest" description="Disordered" evidence="1">
    <location>
        <begin position="93"/>
        <end position="146"/>
    </location>
</feature>
<feature type="compositionally biased region" description="Basic and acidic residues" evidence="1">
    <location>
        <begin position="49"/>
        <end position="58"/>
    </location>
</feature>
<feature type="domain" description="WKF" evidence="2">
    <location>
        <begin position="171"/>
        <end position="234"/>
    </location>
</feature>
<dbReference type="PANTHER" id="PTHR22306:SF2">
    <property type="entry name" value="CHROMOSOME 7 OPEN READING FRAME 50"/>
    <property type="match status" value="1"/>
</dbReference>
<evidence type="ECO:0000313" key="3">
    <source>
        <dbReference type="EMBL" id="CAG8725762.1"/>
    </source>
</evidence>
<feature type="compositionally biased region" description="Polar residues" evidence="1">
    <location>
        <begin position="23"/>
        <end position="40"/>
    </location>
</feature>
<comment type="caution">
    <text evidence="3">The sequence shown here is derived from an EMBL/GenBank/DDBJ whole genome shotgun (WGS) entry which is preliminary data.</text>
</comment>